<feature type="transmembrane region" description="Helical" evidence="1">
    <location>
        <begin position="136"/>
        <end position="157"/>
    </location>
</feature>
<dbReference type="OrthoDB" id="1952838at2"/>
<evidence type="ECO:0000256" key="1">
    <source>
        <dbReference type="SAM" id="Phobius"/>
    </source>
</evidence>
<gene>
    <name evidence="2" type="ORF">SAMN02745176_00351</name>
</gene>
<protein>
    <submittedName>
        <fullName evidence="2">Uncharacterized protein</fullName>
    </submittedName>
</protein>
<reference evidence="2 3" key="1">
    <citation type="submission" date="2016-11" db="EMBL/GenBank/DDBJ databases">
        <authorList>
            <person name="Jaros S."/>
            <person name="Januszkiewicz K."/>
            <person name="Wedrychowicz H."/>
        </authorList>
    </citation>
    <scope>NUCLEOTIDE SEQUENCE [LARGE SCALE GENOMIC DNA]</scope>
    <source>
        <strain evidence="2 3">DSM 19022</strain>
    </source>
</reference>
<evidence type="ECO:0000313" key="3">
    <source>
        <dbReference type="Proteomes" id="UP000184442"/>
    </source>
</evidence>
<evidence type="ECO:0000313" key="2">
    <source>
        <dbReference type="EMBL" id="SHI45536.1"/>
    </source>
</evidence>
<feature type="transmembrane region" description="Helical" evidence="1">
    <location>
        <begin position="164"/>
        <end position="182"/>
    </location>
</feature>
<dbReference type="AlphaFoldDB" id="A0A1M6BA19"/>
<accession>A0A1M6BA19</accession>
<organism evidence="2 3">
    <name type="scientific">Lutispora thermophila DSM 19022</name>
    <dbReference type="NCBI Taxonomy" id="1122184"/>
    <lineage>
        <taxon>Bacteria</taxon>
        <taxon>Bacillati</taxon>
        <taxon>Bacillota</taxon>
        <taxon>Clostridia</taxon>
        <taxon>Lutisporales</taxon>
        <taxon>Lutisporaceae</taxon>
        <taxon>Lutispora</taxon>
    </lineage>
</organism>
<keyword evidence="3" id="KW-1185">Reference proteome</keyword>
<dbReference type="Proteomes" id="UP000184442">
    <property type="component" value="Unassembled WGS sequence"/>
</dbReference>
<sequence>MFRGINRLVILIFVLSAIYPAGVFANSAEPPGFTIIVSNPPADLSLYILFPDEQGVAPILLSKEGKGWEAYYRFYYHMNPTRSKNLEKAVLKVQSDEKSFQCPLPTTTFKMYNNLLTLDLEQESLKIGQSPLRVPLLVSMRVVFTLIIEGLIFILFGYRKKDSWITFFIINLITQGGLNVLLTGPDLANYWVIAFIFSEIIVIVTEAIAFASLVKEFKKRKAVLYAILANIASLIAGGLLISYLPV</sequence>
<proteinExistence type="predicted"/>
<keyword evidence="1" id="KW-1133">Transmembrane helix</keyword>
<dbReference type="RefSeq" id="WP_073023847.1">
    <property type="nucleotide sequence ID" value="NZ_FQZS01000003.1"/>
</dbReference>
<name>A0A1M6BA19_9FIRM</name>
<dbReference type="STRING" id="1122184.SAMN02745176_00351"/>
<dbReference type="EMBL" id="FQZS01000003">
    <property type="protein sequence ID" value="SHI45536.1"/>
    <property type="molecule type" value="Genomic_DNA"/>
</dbReference>
<feature type="transmembrane region" description="Helical" evidence="1">
    <location>
        <begin position="222"/>
        <end position="244"/>
    </location>
</feature>
<keyword evidence="1" id="KW-0812">Transmembrane</keyword>
<keyword evidence="1" id="KW-0472">Membrane</keyword>
<feature type="transmembrane region" description="Helical" evidence="1">
    <location>
        <begin position="188"/>
        <end position="210"/>
    </location>
</feature>